<feature type="transmembrane region" description="Helical" evidence="1">
    <location>
        <begin position="311"/>
        <end position="327"/>
    </location>
</feature>
<feature type="transmembrane region" description="Helical" evidence="1">
    <location>
        <begin position="12"/>
        <end position="28"/>
    </location>
</feature>
<organism evidence="2 3">
    <name type="scientific">Candidatus [Bacteroides] periocalifornicus</name>
    <dbReference type="NCBI Taxonomy" id="1702214"/>
    <lineage>
        <taxon>Bacteria</taxon>
        <taxon>Pseudomonadati</taxon>
        <taxon>Bacteroidota</taxon>
    </lineage>
</organism>
<dbReference type="Proteomes" id="UP000054172">
    <property type="component" value="Unassembled WGS sequence"/>
</dbReference>
<dbReference type="AlphaFoldDB" id="A0A0Q4B6B1"/>
<comment type="caution">
    <text evidence="2">The sequence shown here is derived from an EMBL/GenBank/DDBJ whole genome shotgun (WGS) entry which is preliminary data.</text>
</comment>
<accession>A0A0Q4B6B1</accession>
<name>A0A0Q4B6B1_9BACT</name>
<feature type="transmembrane region" description="Helical" evidence="1">
    <location>
        <begin position="59"/>
        <end position="79"/>
    </location>
</feature>
<sequence>MNTSSLFTKRSISGLVVVAIALGGMWYFDSTRPSEPGNANLTPLASTLLHSLPPVAQSVLLYSLLVGCALVAQRLLLIFTNSAVRGQLPLLLLPLLATVIPIATGQALIATVALGLALWAIVIILSDKAEANPPSAAFRAGLLVGIAALLYPAALAWGVIPLVFERKTVSVSFAKIVLVPLGVALPAGVLAFYSYMMGTPLPELMPSYIPTLPAWDTALAFAQMHPLPLAYWGVMLAVWIATVVSPIKPHIARMSSFLYARSVTRIFVPLSLVGAWIYGDFGGGFISLSLPISTAIAYHFGLARPTWWRQLILWLLILGGIAVVVMGE</sequence>
<feature type="transmembrane region" description="Helical" evidence="1">
    <location>
        <begin position="91"/>
        <end position="124"/>
    </location>
</feature>
<feature type="transmembrane region" description="Helical" evidence="1">
    <location>
        <begin position="136"/>
        <end position="164"/>
    </location>
</feature>
<proteinExistence type="predicted"/>
<keyword evidence="1" id="KW-1133">Transmembrane helix</keyword>
<dbReference type="PATRIC" id="fig|1702214.3.peg.1758"/>
<keyword evidence="1" id="KW-0472">Membrane</keyword>
<evidence type="ECO:0000313" key="3">
    <source>
        <dbReference type="Proteomes" id="UP000054172"/>
    </source>
</evidence>
<evidence type="ECO:0000256" key="1">
    <source>
        <dbReference type="SAM" id="Phobius"/>
    </source>
</evidence>
<reference evidence="2" key="1">
    <citation type="submission" date="2015-08" db="EMBL/GenBank/DDBJ databases">
        <title>Candidatus Bacteriodes Periocalifornicus.</title>
        <authorList>
            <person name="McLean J.S."/>
            <person name="Kelley S."/>
        </authorList>
    </citation>
    <scope>NUCLEOTIDE SEQUENCE [LARGE SCALE GENOMIC DNA]</scope>
    <source>
        <strain evidence="2">12B</strain>
    </source>
</reference>
<evidence type="ECO:0000313" key="2">
    <source>
        <dbReference type="EMBL" id="KQM08260.1"/>
    </source>
</evidence>
<dbReference type="EMBL" id="LIIK01000051">
    <property type="protein sequence ID" value="KQM08260.1"/>
    <property type="molecule type" value="Genomic_DNA"/>
</dbReference>
<gene>
    <name evidence="2" type="ORF">AL399_08310</name>
</gene>
<keyword evidence="1" id="KW-0812">Transmembrane</keyword>
<keyword evidence="3" id="KW-1185">Reference proteome</keyword>
<dbReference type="STRING" id="1702214.AL399_08310"/>
<feature type="transmembrane region" description="Helical" evidence="1">
    <location>
        <begin position="229"/>
        <end position="247"/>
    </location>
</feature>
<protein>
    <submittedName>
        <fullName evidence="2">Uncharacterized protein</fullName>
    </submittedName>
</protein>
<feature type="transmembrane region" description="Helical" evidence="1">
    <location>
        <begin position="176"/>
        <end position="196"/>
    </location>
</feature>